<dbReference type="eggNOG" id="COG1621">
    <property type="taxonomic scope" value="Bacteria"/>
</dbReference>
<dbReference type="Pfam" id="PF08244">
    <property type="entry name" value="Glyco_hydro_32C"/>
    <property type="match status" value="1"/>
</dbReference>
<dbReference type="SUPFAM" id="SSF49899">
    <property type="entry name" value="Concanavalin A-like lectins/glucanases"/>
    <property type="match status" value="1"/>
</dbReference>
<dbReference type="InterPro" id="IPR013148">
    <property type="entry name" value="Glyco_hydro_32_N"/>
</dbReference>
<keyword evidence="3 4" id="KW-0326">Glycosidase</keyword>
<dbReference type="STRING" id="887898.HMPREF0551_0930"/>
<dbReference type="PANTHER" id="PTHR42800:SF1">
    <property type="entry name" value="EXOINULINASE INUD (AFU_ORTHOLOGUE AFUA_5G00480)"/>
    <property type="match status" value="1"/>
</dbReference>
<keyword evidence="5" id="KW-0732">Signal</keyword>
<dbReference type="SMART" id="SM00640">
    <property type="entry name" value="Glyco_32"/>
    <property type="match status" value="1"/>
</dbReference>
<proteinExistence type="inferred from homology"/>
<sequence length="525" mass="57935">MMLKNRHILAAMVVTTGMLALAQPPAVLAGTTTSTEYQQINHYNTPAGFMNDIQTLFKGADGYFHLYYLLNSNYKSDNDGTEWYHVRTRDWEHFENQGVAIPKFTHGWSAVATGSVIDNASGFFKDLPTAAIVAYFTSYTESGQHQYAAYSLDFGKSYVPYNGGQPVLKGTTATSDNRDPYIWHDAARGKLMMYLAEGDKIGVYASSDGKAWTYEGATILNAGALGGKDLGLVECPNLKTMKASDGTTKHVLFFGANGYQYGSTTGTYYMVGHLDDKNVFVAETQPRRVDQGTDWYGANFLQESDTTVKALAWLGNWAYLQGDIRDQNGEVSKHLSGISMTRNLTLVREGDAYVIKSAFVNGNPKTSVDTGFADTFNAKMASDNYHKVLYDVKRWTSQNLNLAFTGVNGRPVNGHIRIFLNQADSTVFIDYDADNGQYEVRRTSTRISGDAKANYEKSMVVSSGYASPASFRMNLVVDRTSVELVYGNGESYSLTKLSTENDMGVLIETSGENRLDYSMSNLEGK</sequence>
<evidence type="ECO:0000313" key="8">
    <source>
        <dbReference type="EMBL" id="EFV95442.1"/>
    </source>
</evidence>
<dbReference type="Proteomes" id="UP000011021">
    <property type="component" value="Unassembled WGS sequence"/>
</dbReference>
<dbReference type="RefSeq" id="WP_005673121.1">
    <property type="nucleotide sequence ID" value="NZ_GL636062.1"/>
</dbReference>
<dbReference type="GO" id="GO:0004575">
    <property type="term" value="F:sucrose alpha-glucosidase activity"/>
    <property type="evidence" value="ECO:0007669"/>
    <property type="project" value="TreeGrafter"/>
</dbReference>
<dbReference type="Pfam" id="PF00251">
    <property type="entry name" value="Glyco_hydro_32N"/>
    <property type="match status" value="1"/>
</dbReference>
<evidence type="ECO:0000259" key="6">
    <source>
        <dbReference type="Pfam" id="PF00251"/>
    </source>
</evidence>
<evidence type="ECO:0000256" key="4">
    <source>
        <dbReference type="RuleBase" id="RU362110"/>
    </source>
</evidence>
<comment type="similarity">
    <text evidence="1 4">Belongs to the glycosyl hydrolase 32 family.</text>
</comment>
<evidence type="ECO:0000259" key="7">
    <source>
        <dbReference type="Pfam" id="PF08244"/>
    </source>
</evidence>
<organism evidence="8 9">
    <name type="scientific">Lautropia mirabilis ATCC 51599</name>
    <dbReference type="NCBI Taxonomy" id="887898"/>
    <lineage>
        <taxon>Bacteria</taxon>
        <taxon>Pseudomonadati</taxon>
        <taxon>Pseudomonadota</taxon>
        <taxon>Betaproteobacteria</taxon>
        <taxon>Burkholderiales</taxon>
        <taxon>Burkholderiaceae</taxon>
        <taxon>Lautropia</taxon>
    </lineage>
</organism>
<evidence type="ECO:0000256" key="5">
    <source>
        <dbReference type="SAM" id="SignalP"/>
    </source>
</evidence>
<feature type="domain" description="Glycosyl hydrolase family 32 C-terminal" evidence="7">
    <location>
        <begin position="424"/>
        <end position="496"/>
    </location>
</feature>
<dbReference type="PANTHER" id="PTHR42800">
    <property type="entry name" value="EXOINULINASE INUD (AFU_ORTHOLOGUE AFUA_5G00480)"/>
    <property type="match status" value="1"/>
</dbReference>
<dbReference type="InterPro" id="IPR001362">
    <property type="entry name" value="Glyco_hydro_32"/>
</dbReference>
<comment type="caution">
    <text evidence="8">The sequence shown here is derived from an EMBL/GenBank/DDBJ whole genome shotgun (WGS) entry which is preliminary data.</text>
</comment>
<dbReference type="GO" id="GO:0005737">
    <property type="term" value="C:cytoplasm"/>
    <property type="evidence" value="ECO:0007669"/>
    <property type="project" value="TreeGrafter"/>
</dbReference>
<dbReference type="AlphaFoldDB" id="E7RVV9"/>
<feature type="signal peptide" evidence="5">
    <location>
        <begin position="1"/>
        <end position="22"/>
    </location>
</feature>
<evidence type="ECO:0000256" key="2">
    <source>
        <dbReference type="ARBA" id="ARBA00022801"/>
    </source>
</evidence>
<keyword evidence="9" id="KW-1185">Reference proteome</keyword>
<dbReference type="CDD" id="cd18622">
    <property type="entry name" value="GH32_Inu-like"/>
    <property type="match status" value="1"/>
</dbReference>
<dbReference type="HOGENOM" id="CLU_001528_8_0_4"/>
<gene>
    <name evidence="8" type="ORF">HMPREF0551_0930</name>
</gene>
<dbReference type="InterPro" id="IPR013320">
    <property type="entry name" value="ConA-like_dom_sf"/>
</dbReference>
<protein>
    <submittedName>
        <fullName evidence="8">Glycosyl hydrolase family 32</fullName>
    </submittedName>
</protein>
<dbReference type="EMBL" id="AEQP01000003">
    <property type="protein sequence ID" value="EFV95442.1"/>
    <property type="molecule type" value="Genomic_DNA"/>
</dbReference>
<accession>E7RVV9</accession>
<dbReference type="GO" id="GO:0005987">
    <property type="term" value="P:sucrose catabolic process"/>
    <property type="evidence" value="ECO:0007669"/>
    <property type="project" value="TreeGrafter"/>
</dbReference>
<feature type="domain" description="Glycosyl hydrolase family 32 N-terminal" evidence="6">
    <location>
        <begin position="42"/>
        <end position="352"/>
    </location>
</feature>
<reference evidence="8 9" key="1">
    <citation type="submission" date="2010-12" db="EMBL/GenBank/DDBJ databases">
        <authorList>
            <person name="Muzny D."/>
            <person name="Qin X."/>
            <person name="Deng J."/>
            <person name="Jiang H."/>
            <person name="Liu Y."/>
            <person name="Qu J."/>
            <person name="Song X.-Z."/>
            <person name="Zhang L."/>
            <person name="Thornton R."/>
            <person name="Coyle M."/>
            <person name="Francisco L."/>
            <person name="Jackson L."/>
            <person name="Javaid M."/>
            <person name="Korchina V."/>
            <person name="Kovar C."/>
            <person name="Mata R."/>
            <person name="Mathew T."/>
            <person name="Ngo R."/>
            <person name="Nguyen L."/>
            <person name="Nguyen N."/>
            <person name="Okwuonu G."/>
            <person name="Ongeri F."/>
            <person name="Pham C."/>
            <person name="Simmons D."/>
            <person name="Wilczek-Boney K."/>
            <person name="Hale W."/>
            <person name="Jakkamsetti A."/>
            <person name="Pham P."/>
            <person name="Ruth R."/>
            <person name="San Lucas F."/>
            <person name="Warren J."/>
            <person name="Zhang J."/>
            <person name="Zhao Z."/>
            <person name="Zhou C."/>
            <person name="Zhu D."/>
            <person name="Lee S."/>
            <person name="Bess C."/>
            <person name="Blankenburg K."/>
            <person name="Forbes L."/>
            <person name="Fu Q."/>
            <person name="Gubbala S."/>
            <person name="Hirani K."/>
            <person name="Jayaseelan J.C."/>
            <person name="Lara F."/>
            <person name="Munidasa M."/>
            <person name="Palculict T."/>
            <person name="Patil S."/>
            <person name="Pu L.-L."/>
            <person name="Saada N."/>
            <person name="Tang L."/>
            <person name="Weissenberger G."/>
            <person name="Zhu Y."/>
            <person name="Hemphill L."/>
            <person name="Shang Y."/>
            <person name="Youmans B."/>
            <person name="Ayvaz T."/>
            <person name="Ross M."/>
            <person name="Santibanez J."/>
            <person name="Aqrawi P."/>
            <person name="Gross S."/>
            <person name="Joshi V."/>
            <person name="Fowler G."/>
            <person name="Nazareth L."/>
            <person name="Reid J."/>
            <person name="Worley K."/>
            <person name="Petrosino J."/>
            <person name="Highlander S."/>
            <person name="Gibbs R."/>
        </authorList>
    </citation>
    <scope>NUCLEOTIDE SEQUENCE [LARGE SCALE GENOMIC DNA]</scope>
    <source>
        <strain evidence="8 9">ATCC 51599</strain>
    </source>
</reference>
<evidence type="ECO:0000256" key="3">
    <source>
        <dbReference type="ARBA" id="ARBA00023295"/>
    </source>
</evidence>
<keyword evidence="2 4" id="KW-0378">Hydrolase</keyword>
<dbReference type="Gene3D" id="2.115.10.20">
    <property type="entry name" value="Glycosyl hydrolase domain, family 43"/>
    <property type="match status" value="1"/>
</dbReference>
<name>E7RVV9_9BURK</name>
<dbReference type="InterPro" id="IPR023296">
    <property type="entry name" value="Glyco_hydro_beta-prop_sf"/>
</dbReference>
<dbReference type="SUPFAM" id="SSF75005">
    <property type="entry name" value="Arabinanase/levansucrase/invertase"/>
    <property type="match status" value="1"/>
</dbReference>
<feature type="chain" id="PRO_5003224294" evidence="5">
    <location>
        <begin position="23"/>
        <end position="525"/>
    </location>
</feature>
<evidence type="ECO:0000256" key="1">
    <source>
        <dbReference type="ARBA" id="ARBA00009902"/>
    </source>
</evidence>
<dbReference type="InterPro" id="IPR013189">
    <property type="entry name" value="Glyco_hydro_32_C"/>
</dbReference>
<evidence type="ECO:0000313" key="9">
    <source>
        <dbReference type="Proteomes" id="UP000011021"/>
    </source>
</evidence>